<evidence type="ECO:0000313" key="9">
    <source>
        <dbReference type="EMBL" id="KUG21994.1"/>
    </source>
</evidence>
<evidence type="ECO:0000256" key="6">
    <source>
        <dbReference type="ARBA" id="ARBA00023136"/>
    </source>
</evidence>
<keyword evidence="3 7" id="KW-0812">Transmembrane</keyword>
<dbReference type="InterPro" id="IPR006593">
    <property type="entry name" value="Cyt_b561/ferric_Rdtase_TM"/>
</dbReference>
<dbReference type="EMBL" id="LNQE01000996">
    <property type="protein sequence ID" value="KUG21994.1"/>
    <property type="molecule type" value="Genomic_DNA"/>
</dbReference>
<evidence type="ECO:0000256" key="3">
    <source>
        <dbReference type="ARBA" id="ARBA00022692"/>
    </source>
</evidence>
<reference evidence="9" key="1">
    <citation type="journal article" date="2015" name="Proc. Natl. Acad. Sci. U.S.A.">
        <title>Networks of energetic and metabolic interactions define dynamics in microbial communities.</title>
        <authorList>
            <person name="Embree M."/>
            <person name="Liu J.K."/>
            <person name="Al-Bassam M.M."/>
            <person name="Zengler K."/>
        </authorList>
    </citation>
    <scope>NUCLEOTIDE SEQUENCE</scope>
</reference>
<feature type="transmembrane region" description="Helical" evidence="7">
    <location>
        <begin position="20"/>
        <end position="38"/>
    </location>
</feature>
<evidence type="ECO:0000256" key="1">
    <source>
        <dbReference type="ARBA" id="ARBA00004370"/>
    </source>
</evidence>
<proteinExistence type="predicted"/>
<evidence type="ECO:0000256" key="2">
    <source>
        <dbReference type="ARBA" id="ARBA00022448"/>
    </source>
</evidence>
<keyword evidence="5 7" id="KW-1133">Transmembrane helix</keyword>
<gene>
    <name evidence="9" type="ORF">ASZ90_008195</name>
</gene>
<dbReference type="Gene3D" id="1.20.120.1770">
    <property type="match status" value="1"/>
</dbReference>
<keyword evidence="6 7" id="KW-0472">Membrane</keyword>
<evidence type="ECO:0000259" key="8">
    <source>
        <dbReference type="Pfam" id="PF03188"/>
    </source>
</evidence>
<protein>
    <recommendedName>
        <fullName evidence="8">Cytochrome b561 domain-containing protein</fullName>
    </recommendedName>
</protein>
<name>A0A0W8FM40_9ZZZZ</name>
<feature type="transmembrane region" description="Helical" evidence="7">
    <location>
        <begin position="58"/>
        <end position="76"/>
    </location>
</feature>
<sequence>MVVIYIISAGGEHFNGVHQIIGLIAFTAAFITMLLGFYQFKSKNKPATRVAHRWFGRFSLLMFLTAIILGLMLINII</sequence>
<accession>A0A0W8FM40</accession>
<feature type="domain" description="Cytochrome b561" evidence="8">
    <location>
        <begin position="9"/>
        <end position="71"/>
    </location>
</feature>
<evidence type="ECO:0000256" key="5">
    <source>
        <dbReference type="ARBA" id="ARBA00022989"/>
    </source>
</evidence>
<keyword evidence="2" id="KW-0813">Transport</keyword>
<keyword evidence="4" id="KW-0249">Electron transport</keyword>
<evidence type="ECO:0000256" key="4">
    <source>
        <dbReference type="ARBA" id="ARBA00022982"/>
    </source>
</evidence>
<organism evidence="9">
    <name type="scientific">hydrocarbon metagenome</name>
    <dbReference type="NCBI Taxonomy" id="938273"/>
    <lineage>
        <taxon>unclassified sequences</taxon>
        <taxon>metagenomes</taxon>
        <taxon>ecological metagenomes</taxon>
    </lineage>
</organism>
<dbReference type="AlphaFoldDB" id="A0A0W8FM40"/>
<comment type="subcellular location">
    <subcellularLocation>
        <location evidence="1">Membrane</location>
    </subcellularLocation>
</comment>
<dbReference type="Pfam" id="PF03188">
    <property type="entry name" value="Cytochrom_B561"/>
    <property type="match status" value="1"/>
</dbReference>
<comment type="caution">
    <text evidence="9">The sequence shown here is derived from an EMBL/GenBank/DDBJ whole genome shotgun (WGS) entry which is preliminary data.</text>
</comment>
<evidence type="ECO:0000256" key="7">
    <source>
        <dbReference type="SAM" id="Phobius"/>
    </source>
</evidence>
<dbReference type="GO" id="GO:0016020">
    <property type="term" value="C:membrane"/>
    <property type="evidence" value="ECO:0007669"/>
    <property type="project" value="UniProtKB-SubCell"/>
</dbReference>